<keyword evidence="3" id="KW-0472">Membrane</keyword>
<evidence type="ECO:0000313" key="4">
    <source>
        <dbReference type="EMBL" id="KGX84773.1"/>
    </source>
</evidence>
<dbReference type="InterPro" id="IPR005754">
    <property type="entry name" value="Sortase"/>
</dbReference>
<protein>
    <submittedName>
        <fullName evidence="4">Sortase</fullName>
    </submittedName>
</protein>
<dbReference type="EMBL" id="AVPG01000031">
    <property type="protein sequence ID" value="KGX84773.1"/>
    <property type="molecule type" value="Genomic_DNA"/>
</dbReference>
<keyword evidence="1" id="KW-0378">Hydrolase</keyword>
<feature type="active site" description="Proton donor/acceptor" evidence="2">
    <location>
        <position position="173"/>
    </location>
</feature>
<dbReference type="AlphaFoldDB" id="A0A0A5G0Y5"/>
<sequence length="253" mass="29151">MLLSLLFLYSSSLNAARKSKIKRWLLMRKYIGVIIIFLVGLGIVIYPHFAQWFNGYMQSKQVKQFQTELETYSKDDIEEMMSKADACNKDIYYDESGFHDPFVNKDEKLEKFKNCLGVEDDEMFSAIEIPKLGLLIPIYLGATEDILDKGIGQIEGSSIPIGGDSTHTVLAGHRGLGTKEMFRNVDELETGDKFYIHTMDETLTYQVYTQKVIEPHETESLEIKEGKDLATLFTCHPYRYDYQRLLIQAERIN</sequence>
<dbReference type="eggNOG" id="COG3764">
    <property type="taxonomic scope" value="Bacteria"/>
</dbReference>
<name>A0A0A5G0Y5_9BACI</name>
<keyword evidence="3" id="KW-0812">Transmembrane</keyword>
<dbReference type="NCBIfam" id="TIGR01076">
    <property type="entry name" value="sortase_fam"/>
    <property type="match status" value="1"/>
</dbReference>
<feature type="transmembrane region" description="Helical" evidence="3">
    <location>
        <begin position="31"/>
        <end position="50"/>
    </location>
</feature>
<dbReference type="Gene3D" id="2.40.260.10">
    <property type="entry name" value="Sortase"/>
    <property type="match status" value="1"/>
</dbReference>
<dbReference type="InterPro" id="IPR042002">
    <property type="entry name" value="Sortase_C"/>
</dbReference>
<evidence type="ECO:0000256" key="3">
    <source>
        <dbReference type="SAM" id="Phobius"/>
    </source>
</evidence>
<keyword evidence="5" id="KW-1185">Reference proteome</keyword>
<dbReference type="STRING" id="1385512.N784_11825"/>
<dbReference type="GO" id="GO:0016787">
    <property type="term" value="F:hydrolase activity"/>
    <property type="evidence" value="ECO:0007669"/>
    <property type="project" value="UniProtKB-KW"/>
</dbReference>
<dbReference type="Pfam" id="PF04203">
    <property type="entry name" value="Sortase"/>
    <property type="match status" value="1"/>
</dbReference>
<dbReference type="NCBIfam" id="NF033745">
    <property type="entry name" value="class_C_sortase"/>
    <property type="match status" value="1"/>
</dbReference>
<reference evidence="4 5" key="1">
    <citation type="submission" date="2013-08" db="EMBL/GenBank/DDBJ databases">
        <authorList>
            <person name="Huang J."/>
            <person name="Wang G."/>
        </authorList>
    </citation>
    <scope>NUCLEOTIDE SEQUENCE [LARGE SCALE GENOMIC DNA]</scope>
    <source>
        <strain evidence="4 5">JSM 072002</strain>
    </source>
</reference>
<dbReference type="Proteomes" id="UP000030401">
    <property type="component" value="Unassembled WGS sequence"/>
</dbReference>
<comment type="caution">
    <text evidence="4">The sequence shown here is derived from an EMBL/GenBank/DDBJ whole genome shotgun (WGS) entry which is preliminary data.</text>
</comment>
<proteinExistence type="predicted"/>
<evidence type="ECO:0000256" key="2">
    <source>
        <dbReference type="PIRSR" id="PIRSR605754-1"/>
    </source>
</evidence>
<gene>
    <name evidence="4" type="ORF">N784_11825</name>
</gene>
<dbReference type="InterPro" id="IPR023365">
    <property type="entry name" value="Sortase_dom-sf"/>
</dbReference>
<organism evidence="4 5">
    <name type="scientific">Pontibacillus litoralis JSM 072002</name>
    <dbReference type="NCBI Taxonomy" id="1385512"/>
    <lineage>
        <taxon>Bacteria</taxon>
        <taxon>Bacillati</taxon>
        <taxon>Bacillota</taxon>
        <taxon>Bacilli</taxon>
        <taxon>Bacillales</taxon>
        <taxon>Bacillaceae</taxon>
        <taxon>Pontibacillus</taxon>
    </lineage>
</organism>
<keyword evidence="3" id="KW-1133">Transmembrane helix</keyword>
<accession>A0A0A5G0Y5</accession>
<feature type="active site" description="Acyl-thioester intermediate" evidence="2">
    <location>
        <position position="235"/>
    </location>
</feature>
<evidence type="ECO:0000313" key="5">
    <source>
        <dbReference type="Proteomes" id="UP000030401"/>
    </source>
</evidence>
<dbReference type="SUPFAM" id="SSF63817">
    <property type="entry name" value="Sortase"/>
    <property type="match status" value="1"/>
</dbReference>
<evidence type="ECO:0000256" key="1">
    <source>
        <dbReference type="ARBA" id="ARBA00022801"/>
    </source>
</evidence>
<dbReference type="CDD" id="cd05827">
    <property type="entry name" value="Sortase_C"/>
    <property type="match status" value="1"/>
</dbReference>